<evidence type="ECO:0000256" key="1">
    <source>
        <dbReference type="ARBA" id="ARBA00023002"/>
    </source>
</evidence>
<sequence>MKLPLRPGLTVAMTPKGYKAHPRYHVEKTKLTNLIGTFNMIRLASAAMVTNIPDSDNQRGVIINTASIAAYEGQVGQAAYRGLK</sequence>
<reference evidence="2 3" key="1">
    <citation type="submission" date="2019-03" db="EMBL/GenBank/DDBJ databases">
        <title>An improved genome assembly of the fluke Schistosoma japonicum.</title>
        <authorList>
            <person name="Hu W."/>
            <person name="Luo F."/>
            <person name="Yin M."/>
            <person name="Mo X."/>
            <person name="Sun C."/>
            <person name="Wu Q."/>
            <person name="Zhu B."/>
            <person name="Xiang M."/>
            <person name="Wang J."/>
            <person name="Wang Y."/>
            <person name="Zhang T."/>
            <person name="Xu B."/>
            <person name="Zheng H."/>
            <person name="Feng Z."/>
        </authorList>
    </citation>
    <scope>NUCLEOTIDE SEQUENCE [LARGE SCALE GENOMIC DNA]</scope>
    <source>
        <strain evidence="2">HuSjv2</strain>
        <tissue evidence="2">Worms</tissue>
    </source>
</reference>
<dbReference type="PANTHER" id="PTHR43658">
    <property type="entry name" value="SHORT-CHAIN DEHYDROGENASE/REDUCTASE"/>
    <property type="match status" value="1"/>
</dbReference>
<accession>A0A4Z2D9B9</accession>
<dbReference type="AlphaFoldDB" id="A0A4Z2D9B9"/>
<dbReference type="Gene3D" id="3.40.50.720">
    <property type="entry name" value="NAD(P)-binding Rossmann-like Domain"/>
    <property type="match status" value="1"/>
</dbReference>
<evidence type="ECO:0000313" key="2">
    <source>
        <dbReference type="EMBL" id="TNN12760.1"/>
    </source>
</evidence>
<keyword evidence="3" id="KW-1185">Reference proteome</keyword>
<keyword evidence="1" id="KW-0560">Oxidoreductase</keyword>
<gene>
    <name evidence="2" type="ORF">EWB00_003502</name>
</gene>
<dbReference type="Pfam" id="PF00106">
    <property type="entry name" value="adh_short"/>
    <property type="match status" value="1"/>
</dbReference>
<comment type="caution">
    <text evidence="2">The sequence shown here is derived from an EMBL/GenBank/DDBJ whole genome shotgun (WGS) entry which is preliminary data.</text>
</comment>
<protein>
    <submittedName>
        <fullName evidence="2">3-hydroxyacyl-CoA dehydrogenase type-2</fullName>
    </submittedName>
</protein>
<dbReference type="InterPro" id="IPR036291">
    <property type="entry name" value="NAD(P)-bd_dom_sf"/>
</dbReference>
<dbReference type="STRING" id="6182.A0A4Z2D9B9"/>
<dbReference type="PANTHER" id="PTHR43658:SF8">
    <property type="entry name" value="17-BETA-HYDROXYSTEROID DEHYDROGENASE 14-RELATED"/>
    <property type="match status" value="1"/>
</dbReference>
<proteinExistence type="predicted"/>
<organism evidence="2 3">
    <name type="scientific">Schistosoma japonicum</name>
    <name type="common">Blood fluke</name>
    <dbReference type="NCBI Taxonomy" id="6182"/>
    <lineage>
        <taxon>Eukaryota</taxon>
        <taxon>Metazoa</taxon>
        <taxon>Spiralia</taxon>
        <taxon>Lophotrochozoa</taxon>
        <taxon>Platyhelminthes</taxon>
        <taxon>Trematoda</taxon>
        <taxon>Digenea</taxon>
        <taxon>Strigeidida</taxon>
        <taxon>Schistosomatoidea</taxon>
        <taxon>Schistosomatidae</taxon>
        <taxon>Schistosoma</taxon>
    </lineage>
</organism>
<dbReference type="GO" id="GO:0016491">
    <property type="term" value="F:oxidoreductase activity"/>
    <property type="evidence" value="ECO:0007669"/>
    <property type="project" value="UniProtKB-KW"/>
</dbReference>
<dbReference type="EMBL" id="SKCS01000214">
    <property type="protein sequence ID" value="TNN12760.1"/>
    <property type="molecule type" value="Genomic_DNA"/>
</dbReference>
<dbReference type="OrthoDB" id="1274115at2759"/>
<name>A0A4Z2D9B9_SCHJA</name>
<dbReference type="Proteomes" id="UP000311919">
    <property type="component" value="Unassembled WGS sequence"/>
</dbReference>
<evidence type="ECO:0000313" key="3">
    <source>
        <dbReference type="Proteomes" id="UP000311919"/>
    </source>
</evidence>
<dbReference type="SUPFAM" id="SSF51735">
    <property type="entry name" value="NAD(P)-binding Rossmann-fold domains"/>
    <property type="match status" value="1"/>
</dbReference>
<dbReference type="InterPro" id="IPR002347">
    <property type="entry name" value="SDR_fam"/>
</dbReference>